<feature type="domain" description="TLC" evidence="8">
    <location>
        <begin position="46"/>
        <end position="245"/>
    </location>
</feature>
<protein>
    <submittedName>
        <fullName evidence="9">Ceramide synthase</fullName>
    </submittedName>
</protein>
<keyword evidence="5 6" id="KW-0472">Membrane</keyword>
<dbReference type="Pfam" id="PF03798">
    <property type="entry name" value="TRAM_LAG1_CLN8"/>
    <property type="match status" value="1"/>
</dbReference>
<organism evidence="9 10">
    <name type="scientific">Vairimorpha necatrix</name>
    <dbReference type="NCBI Taxonomy" id="6039"/>
    <lineage>
        <taxon>Eukaryota</taxon>
        <taxon>Fungi</taxon>
        <taxon>Fungi incertae sedis</taxon>
        <taxon>Microsporidia</taxon>
        <taxon>Nosematidae</taxon>
        <taxon>Vairimorpha</taxon>
    </lineage>
</organism>
<evidence type="ECO:0000256" key="3">
    <source>
        <dbReference type="ARBA" id="ARBA00022692"/>
    </source>
</evidence>
<dbReference type="PIRSF" id="PIRSF005225">
    <property type="entry name" value="LAG1_LAC1"/>
    <property type="match status" value="1"/>
</dbReference>
<comment type="similarity">
    <text evidence="2">Belongs to the sphingosine N-acyltransferase family.</text>
</comment>
<dbReference type="SMART" id="SM00724">
    <property type="entry name" value="TLC"/>
    <property type="match status" value="1"/>
</dbReference>
<evidence type="ECO:0000256" key="2">
    <source>
        <dbReference type="ARBA" id="ARBA00009808"/>
    </source>
</evidence>
<proteinExistence type="inferred from homology"/>
<evidence type="ECO:0000256" key="6">
    <source>
        <dbReference type="PROSITE-ProRule" id="PRU00205"/>
    </source>
</evidence>
<dbReference type="RefSeq" id="XP_065330105.1">
    <property type="nucleotide sequence ID" value="XM_065474033.1"/>
</dbReference>
<feature type="transmembrane region" description="Helical" evidence="7">
    <location>
        <begin position="55"/>
        <end position="74"/>
    </location>
</feature>
<evidence type="ECO:0000256" key="1">
    <source>
        <dbReference type="ARBA" id="ARBA00004141"/>
    </source>
</evidence>
<dbReference type="InterPro" id="IPR016439">
    <property type="entry name" value="Lag1/Lac1-like"/>
</dbReference>
<dbReference type="EMBL" id="CP142732">
    <property type="protein sequence ID" value="WUR03960.1"/>
    <property type="molecule type" value="Genomic_DNA"/>
</dbReference>
<dbReference type="Proteomes" id="UP001334084">
    <property type="component" value="Chromosome 7"/>
</dbReference>
<reference evidence="9" key="1">
    <citation type="journal article" date="2024" name="BMC Genomics">
        <title>Functional annotation of a divergent genome using sequence and structure-based similarity.</title>
        <authorList>
            <person name="Svedberg D."/>
            <person name="Winiger R.R."/>
            <person name="Berg A."/>
            <person name="Sharma H."/>
            <person name="Tellgren-Roth C."/>
            <person name="Debrunner-Vossbrinck B.A."/>
            <person name="Vossbrinck C.R."/>
            <person name="Barandun J."/>
        </authorList>
    </citation>
    <scope>NUCLEOTIDE SEQUENCE</scope>
    <source>
        <strain evidence="9">Illinois isolate</strain>
    </source>
</reference>
<evidence type="ECO:0000256" key="7">
    <source>
        <dbReference type="SAM" id="Phobius"/>
    </source>
</evidence>
<sequence length="261" mass="31124">MDRGEPAQIWYFPVLCASFVLCNIFIVLRSLIWKSVTNKVFQGNNNKAQACISKIFFYGFVSIYGYFVLNYEPWSKDTNQYHLTFGPETYPLKIYFYYIVEFSFYLTEFLYLLSSYDSKDRYQLIIHHIVTISLITLSFCKDYARVGIVVMGLHDVADPFLECSKLLVYMNNTLYANIGFAMFTAVFILSRIFFYPYWILYPTYQYLKKAYTLDAFLCACCLFILYILHWYWTFMILKTFRNIFVKKEYKDARSKSVINDK</sequence>
<keyword evidence="10" id="KW-1185">Reference proteome</keyword>
<dbReference type="PANTHER" id="PTHR12560">
    <property type="entry name" value="LONGEVITY ASSURANCE FACTOR 1 LAG1"/>
    <property type="match status" value="1"/>
</dbReference>
<feature type="transmembrane region" description="Helical" evidence="7">
    <location>
        <begin position="12"/>
        <end position="32"/>
    </location>
</feature>
<accession>A0AAX4JDA4</accession>
<feature type="transmembrane region" description="Helical" evidence="7">
    <location>
        <begin position="174"/>
        <end position="198"/>
    </location>
</feature>
<keyword evidence="3 6" id="KW-0812">Transmembrane</keyword>
<feature type="transmembrane region" description="Helical" evidence="7">
    <location>
        <begin position="94"/>
        <end position="113"/>
    </location>
</feature>
<keyword evidence="4 7" id="KW-1133">Transmembrane helix</keyword>
<evidence type="ECO:0000256" key="5">
    <source>
        <dbReference type="ARBA" id="ARBA00023136"/>
    </source>
</evidence>
<comment type="subcellular location">
    <subcellularLocation>
        <location evidence="1">Membrane</location>
        <topology evidence="1">Multi-pass membrane protein</topology>
    </subcellularLocation>
</comment>
<evidence type="ECO:0000256" key="4">
    <source>
        <dbReference type="ARBA" id="ARBA00022989"/>
    </source>
</evidence>
<dbReference type="KEGG" id="vnx:VNE69_07029"/>
<dbReference type="AlphaFoldDB" id="A0AAX4JDA4"/>
<dbReference type="GO" id="GO:0050291">
    <property type="term" value="F:sphingosine N-acyltransferase activity"/>
    <property type="evidence" value="ECO:0007669"/>
    <property type="project" value="InterPro"/>
</dbReference>
<dbReference type="GeneID" id="90541785"/>
<dbReference type="GO" id="GO:0046513">
    <property type="term" value="P:ceramide biosynthetic process"/>
    <property type="evidence" value="ECO:0007669"/>
    <property type="project" value="InterPro"/>
</dbReference>
<evidence type="ECO:0000259" key="8">
    <source>
        <dbReference type="PROSITE" id="PS50922"/>
    </source>
</evidence>
<name>A0AAX4JDA4_9MICR</name>
<dbReference type="PROSITE" id="PS50922">
    <property type="entry name" value="TLC"/>
    <property type="match status" value="1"/>
</dbReference>
<gene>
    <name evidence="9" type="ORF">VNE69_07029</name>
</gene>
<dbReference type="GO" id="GO:0016020">
    <property type="term" value="C:membrane"/>
    <property type="evidence" value="ECO:0007669"/>
    <property type="project" value="UniProtKB-SubCell"/>
</dbReference>
<dbReference type="InterPro" id="IPR006634">
    <property type="entry name" value="TLC-dom"/>
</dbReference>
<evidence type="ECO:0000313" key="10">
    <source>
        <dbReference type="Proteomes" id="UP001334084"/>
    </source>
</evidence>
<evidence type="ECO:0000313" key="9">
    <source>
        <dbReference type="EMBL" id="WUR03960.1"/>
    </source>
</evidence>
<dbReference type="PANTHER" id="PTHR12560:SF0">
    <property type="entry name" value="LD18904P"/>
    <property type="match status" value="1"/>
</dbReference>
<feature type="transmembrane region" description="Helical" evidence="7">
    <location>
        <begin position="210"/>
        <end position="232"/>
    </location>
</feature>